<keyword evidence="2" id="KW-1185">Reference proteome</keyword>
<proteinExistence type="predicted"/>
<dbReference type="Proteomes" id="UP000245523">
    <property type="component" value="Unassembled WGS sequence"/>
</dbReference>
<evidence type="ECO:0000313" key="1">
    <source>
        <dbReference type="EMBL" id="PWK94794.1"/>
    </source>
</evidence>
<comment type="caution">
    <text evidence="1">The sequence shown here is derived from an EMBL/GenBank/DDBJ whole genome shotgun (WGS) entry which is preliminary data.</text>
</comment>
<gene>
    <name evidence="1" type="ORF">B0H50_12035</name>
</gene>
<dbReference type="RefSeq" id="WP_320793088.1">
    <property type="nucleotide sequence ID" value="NZ_JAXEIU010000027.1"/>
</dbReference>
<accession>A0ABX5LJU9</accession>
<sequence>MSQIRSFTLTNVNNAAHFLFMKDFWERAFADENIQNSFPAQVKALQIAVKQECECSSISKKA</sequence>
<reference evidence="1 2" key="1">
    <citation type="submission" date="2018-05" db="EMBL/GenBank/DDBJ databases">
        <title>Animal gut microbial communities from fecal samples from Wisconsin, USA.</title>
        <authorList>
            <person name="Neumann A."/>
        </authorList>
    </citation>
    <scope>NUCLEOTIDE SEQUENCE [LARGE SCALE GENOMIC DNA]</scope>
    <source>
        <strain evidence="1 2">UWS4</strain>
    </source>
</reference>
<name>A0ABX5LJU9_9BACT</name>
<evidence type="ECO:0000313" key="2">
    <source>
        <dbReference type="Proteomes" id="UP000245523"/>
    </source>
</evidence>
<organism evidence="1 2">
    <name type="scientific">Hallerella porci</name>
    <dbReference type="NCBI Taxonomy" id="1945871"/>
    <lineage>
        <taxon>Bacteria</taxon>
        <taxon>Pseudomonadati</taxon>
        <taxon>Fibrobacterota</taxon>
        <taxon>Fibrobacteria</taxon>
        <taxon>Fibrobacterales</taxon>
        <taxon>Fibrobacteraceae</taxon>
        <taxon>Hallerella</taxon>
    </lineage>
</organism>
<dbReference type="EMBL" id="QGHD01000020">
    <property type="protein sequence ID" value="PWK94794.1"/>
    <property type="molecule type" value="Genomic_DNA"/>
</dbReference>
<protein>
    <submittedName>
        <fullName evidence="1">Uncharacterized protein</fullName>
    </submittedName>
</protein>